<dbReference type="RefSeq" id="WP_216939321.1">
    <property type="nucleotide sequence ID" value="NZ_CP077062.1"/>
</dbReference>
<evidence type="ECO:0000313" key="3">
    <source>
        <dbReference type="Proteomes" id="UP000683575"/>
    </source>
</evidence>
<name>A0A975SXR0_9ACTN</name>
<reference evidence="2" key="1">
    <citation type="submission" date="2021-06" db="EMBL/GenBank/DDBJ databases">
        <title>Complete genome sequence of Nocardioides sp. G188.</title>
        <authorList>
            <person name="Im W.-T."/>
        </authorList>
    </citation>
    <scope>NUCLEOTIDE SEQUENCE</scope>
    <source>
        <strain evidence="2">G188</strain>
    </source>
</reference>
<accession>A0A975SXR0</accession>
<dbReference type="AlphaFoldDB" id="A0A975SXR0"/>
<feature type="chain" id="PRO_5037217001" description="Secreted protein" evidence="1">
    <location>
        <begin position="27"/>
        <end position="172"/>
    </location>
</feature>
<keyword evidence="1" id="KW-0732">Signal</keyword>
<feature type="signal peptide" evidence="1">
    <location>
        <begin position="1"/>
        <end position="26"/>
    </location>
</feature>
<gene>
    <name evidence="2" type="ORF">KRR39_20860</name>
</gene>
<sequence length="172" mass="17765">MRTLTAITATAAVLAAVVSAAAPASADVLSFTDKRGDAAARYDLTALRVNNSAARVSATVHVRDLRGDRTQIFGLTVAVVGGDTTYMLSTVRRANGTTTSRIDGYTSDYTDVTSDCTLVSRWQPVKNTISVSLPRACVGGPGALRANLYIGAGNGSTGDPADQSKVVRVGQG</sequence>
<proteinExistence type="predicted"/>
<dbReference type="EMBL" id="CP077062">
    <property type="protein sequence ID" value="QWZ07811.1"/>
    <property type="molecule type" value="Genomic_DNA"/>
</dbReference>
<protein>
    <recommendedName>
        <fullName evidence="4">Secreted protein</fullName>
    </recommendedName>
</protein>
<dbReference type="Proteomes" id="UP000683575">
    <property type="component" value="Chromosome"/>
</dbReference>
<keyword evidence="3" id="KW-1185">Reference proteome</keyword>
<organism evidence="2 3">
    <name type="scientific">Nocardioides panacis</name>
    <dbReference type="NCBI Taxonomy" id="2849501"/>
    <lineage>
        <taxon>Bacteria</taxon>
        <taxon>Bacillati</taxon>
        <taxon>Actinomycetota</taxon>
        <taxon>Actinomycetes</taxon>
        <taxon>Propionibacteriales</taxon>
        <taxon>Nocardioidaceae</taxon>
        <taxon>Nocardioides</taxon>
    </lineage>
</organism>
<dbReference type="KEGG" id="nps:KRR39_20860"/>
<evidence type="ECO:0008006" key="4">
    <source>
        <dbReference type="Google" id="ProtNLM"/>
    </source>
</evidence>
<evidence type="ECO:0000313" key="2">
    <source>
        <dbReference type="EMBL" id="QWZ07811.1"/>
    </source>
</evidence>
<evidence type="ECO:0000256" key="1">
    <source>
        <dbReference type="SAM" id="SignalP"/>
    </source>
</evidence>